<name>N1W4M0_9LEPT</name>
<dbReference type="EMBL" id="AOGY02000019">
    <property type="protein sequence ID" value="EMY71194.1"/>
    <property type="molecule type" value="Genomic_DNA"/>
</dbReference>
<accession>N1W4M0</accession>
<organism evidence="1 2">
    <name type="scientific">Leptospira vanthielii serovar Holland str. Waz Holland = ATCC 700522</name>
    <dbReference type="NCBI Taxonomy" id="1218591"/>
    <lineage>
        <taxon>Bacteria</taxon>
        <taxon>Pseudomonadati</taxon>
        <taxon>Spirochaetota</taxon>
        <taxon>Spirochaetia</taxon>
        <taxon>Leptospirales</taxon>
        <taxon>Leptospiraceae</taxon>
        <taxon>Leptospira</taxon>
    </lineage>
</organism>
<gene>
    <name evidence="1" type="ORF">LEP1GSC199_0589</name>
</gene>
<sequence length="278" mass="31945">MANISIHKEKREPINVNSIIYSTLLQCGASHINIHDTPKNRIVTDFPSTKISLINETSSKTKESIISNLFLHYLPKDYSSNEKYKKIKNLEFYLENILFAAQTNTSVINMFNFPNINQCKELLPAELYYTISNLLSLIETSPQKLPFPKQEIDSTHIKNFETIIESNLFTSYCESHIELESKSIEYNTAIDNLKLKSKNLYYNNIDSLRLKRMAVSVLPITEKIIGTIFGKIPGAVSKFITKILIEYLKSEKRIVIYQLDGLFETIVKDSIAYNISKK</sequence>
<comment type="caution">
    <text evidence="1">The sequence shown here is derived from an EMBL/GenBank/DDBJ whole genome shotgun (WGS) entry which is preliminary data.</text>
</comment>
<dbReference type="RefSeq" id="WP_002977663.1">
    <property type="nucleotide sequence ID" value="NZ_AOGY02000019.1"/>
</dbReference>
<reference evidence="1 2" key="1">
    <citation type="submission" date="2013-03" db="EMBL/GenBank/DDBJ databases">
        <authorList>
            <person name="Harkins D.M."/>
            <person name="Durkin A.S."/>
            <person name="Brinkac L.M."/>
            <person name="Haft D.H."/>
            <person name="Selengut J.D."/>
            <person name="Sanka R."/>
            <person name="DePew J."/>
            <person name="Purushe J."/>
            <person name="Galloway R.L."/>
            <person name="Vinetz J.M."/>
            <person name="Sutton G.G."/>
            <person name="Nierman W.C."/>
            <person name="Fouts D.E."/>
        </authorList>
    </citation>
    <scope>NUCLEOTIDE SEQUENCE [LARGE SCALE GENOMIC DNA]</scope>
    <source>
        <strain evidence="1 2">Waz Holland</strain>
    </source>
</reference>
<dbReference type="Proteomes" id="UP000012227">
    <property type="component" value="Unassembled WGS sequence"/>
</dbReference>
<evidence type="ECO:0000313" key="1">
    <source>
        <dbReference type="EMBL" id="EMY71194.1"/>
    </source>
</evidence>
<protein>
    <submittedName>
        <fullName evidence="1">Uncharacterized protein</fullName>
    </submittedName>
</protein>
<dbReference type="AlphaFoldDB" id="N1W4M0"/>
<proteinExistence type="predicted"/>
<evidence type="ECO:0000313" key="2">
    <source>
        <dbReference type="Proteomes" id="UP000012227"/>
    </source>
</evidence>